<organism evidence="2 3">
    <name type="scientific">Methanoculleus chikugoensis</name>
    <dbReference type="NCBI Taxonomy" id="118126"/>
    <lineage>
        <taxon>Archaea</taxon>
        <taxon>Methanobacteriati</taxon>
        <taxon>Methanobacteriota</taxon>
        <taxon>Stenosarchaea group</taxon>
        <taxon>Methanomicrobia</taxon>
        <taxon>Methanomicrobiales</taxon>
        <taxon>Methanomicrobiaceae</taxon>
        <taxon>Methanoculleus</taxon>
    </lineage>
</organism>
<feature type="compositionally biased region" description="Low complexity" evidence="1">
    <location>
        <begin position="51"/>
        <end position="67"/>
    </location>
</feature>
<dbReference type="Proteomes" id="UP000184671">
    <property type="component" value="Unassembled WGS sequence"/>
</dbReference>
<gene>
    <name evidence="2" type="ORF">L21_1554</name>
</gene>
<proteinExistence type="predicted"/>
<dbReference type="AlphaFoldDB" id="A0A1M4ML98"/>
<dbReference type="OrthoDB" id="106341at2157"/>
<dbReference type="RefSeq" id="WP_074369898.1">
    <property type="nucleotide sequence ID" value="NZ_FMID01000038.1"/>
</dbReference>
<reference evidence="2 3" key="1">
    <citation type="submission" date="2016-08" db="EMBL/GenBank/DDBJ databases">
        <authorList>
            <person name="Seilhamer J.J."/>
        </authorList>
    </citation>
    <scope>NUCLEOTIDE SEQUENCE [LARGE SCALE GENOMIC DNA]</scope>
    <source>
        <strain evidence="2">L21-II-0</strain>
    </source>
</reference>
<evidence type="ECO:0000313" key="2">
    <source>
        <dbReference type="EMBL" id="SCL75646.1"/>
    </source>
</evidence>
<protein>
    <submittedName>
        <fullName evidence="2">Uncharacterized protein</fullName>
    </submittedName>
</protein>
<accession>A0A1M4ML98</accession>
<evidence type="ECO:0000256" key="1">
    <source>
        <dbReference type="SAM" id="MobiDB-lite"/>
    </source>
</evidence>
<name>A0A1M4ML98_9EURY</name>
<evidence type="ECO:0000313" key="3">
    <source>
        <dbReference type="Proteomes" id="UP000184671"/>
    </source>
</evidence>
<dbReference type="EMBL" id="FMID01000038">
    <property type="protein sequence ID" value="SCL75646.1"/>
    <property type="molecule type" value="Genomic_DNA"/>
</dbReference>
<dbReference type="PROSITE" id="PS51257">
    <property type="entry name" value="PROKAR_LIPOPROTEIN"/>
    <property type="match status" value="1"/>
</dbReference>
<feature type="region of interest" description="Disordered" evidence="1">
    <location>
        <begin position="29"/>
        <end position="82"/>
    </location>
</feature>
<sequence length="210" mass="22815">MSMVYKSLFAAAVMILVLASAGCTEMPTGNDPGWSGSLSPEETAGEDDEPGYLTPATPYPTATSAMAGPTLSRPTEVPPTPDPYVTLYDRTTEFGPAHPRDAYSFNLTAPPLIIEFDVEPKMVTREKHTTSDYGSKKDIVVKQEYPSEDAWFTVTVRERESGKIVAEDGFGKGFGTATDKRIYLGKYGDYLIELSGNEVKVHVEMRAGGV</sequence>